<protein>
    <submittedName>
        <fullName evidence="1">Uncharacterized protein</fullName>
    </submittedName>
</protein>
<proteinExistence type="predicted"/>
<dbReference type="EMBL" id="CAKOGP040000001">
    <property type="protein sequence ID" value="CAJ1916571.1"/>
    <property type="molecule type" value="Genomic_DNA"/>
</dbReference>
<comment type="caution">
    <text evidence="1">The sequence shown here is derived from an EMBL/GenBank/DDBJ whole genome shotgun (WGS) entry which is preliminary data.</text>
</comment>
<evidence type="ECO:0000313" key="2">
    <source>
        <dbReference type="Proteomes" id="UP001295423"/>
    </source>
</evidence>
<name>A0AAD2FCH5_9STRA</name>
<dbReference type="Proteomes" id="UP001295423">
    <property type="component" value="Unassembled WGS sequence"/>
</dbReference>
<gene>
    <name evidence="1" type="ORF">CYCCA115_LOCUS753</name>
</gene>
<keyword evidence="2" id="KW-1185">Reference proteome</keyword>
<reference evidence="1" key="1">
    <citation type="submission" date="2023-08" db="EMBL/GenBank/DDBJ databases">
        <authorList>
            <person name="Audoor S."/>
            <person name="Bilcke G."/>
        </authorList>
    </citation>
    <scope>NUCLEOTIDE SEQUENCE</scope>
</reference>
<organism evidence="1 2">
    <name type="scientific">Cylindrotheca closterium</name>
    <dbReference type="NCBI Taxonomy" id="2856"/>
    <lineage>
        <taxon>Eukaryota</taxon>
        <taxon>Sar</taxon>
        <taxon>Stramenopiles</taxon>
        <taxon>Ochrophyta</taxon>
        <taxon>Bacillariophyta</taxon>
        <taxon>Bacillariophyceae</taxon>
        <taxon>Bacillariophycidae</taxon>
        <taxon>Bacillariales</taxon>
        <taxon>Bacillariaceae</taxon>
        <taxon>Cylindrotheca</taxon>
    </lineage>
</organism>
<evidence type="ECO:0000313" key="1">
    <source>
        <dbReference type="EMBL" id="CAJ1916571.1"/>
    </source>
</evidence>
<sequence length="443" mass="52350">MDFNPLFRNRIGHKKYCAQCHKAEAYQEFVTCNCAVFHYCSTTCKDFYGIEHRRDCRLLARFRGKGRNVQFANLMMKNEYLCNKTKSRSKTTEMRSHTYEQVLDLYLYRFEEIKAMGTTTDVGVQAQQDFVLIKMRIPLLLAALGYDDLAITEVAVMMDFQGETPGRIPRTKFDDVIQDIYEERGEVYEAWPTCFILPIVLVKLRHVLAWRAYTTFISRTNRFPEDVRLCIGEFLIGHDIRSSTASLYVEQKQQLRQAISLIKQQDDNFASILQDHQYNEDDEEHDHAEDLLSYIYENDDYGFNDYGLFQFFRGCFRDTEAMKALAAEFINEEELEAGEEMTWERRPSVLRTKKEESKDFIQNEDLEDGVEISWERRPSVRRVKKEQRKDFVQKEELENGVEISWKRIQSICLKTLSTDFESEDELEDDWEPLQANWLSVKNL</sequence>
<accession>A0AAD2FCH5</accession>
<dbReference type="AlphaFoldDB" id="A0AAD2FCH5"/>